<comment type="cofactor">
    <cofactor evidence="1">
        <name>Zn(2+)</name>
        <dbReference type="ChEBI" id="CHEBI:29105"/>
    </cofactor>
</comment>
<gene>
    <name evidence="13" type="ORF">KSP40_PGU016511</name>
</gene>
<evidence type="ECO:0000256" key="12">
    <source>
        <dbReference type="ARBA" id="ARBA00049243"/>
    </source>
</evidence>
<name>A0ABR2LWI0_9ASPA</name>
<evidence type="ECO:0000256" key="8">
    <source>
        <dbReference type="ARBA" id="ARBA00022833"/>
    </source>
</evidence>
<evidence type="ECO:0000256" key="4">
    <source>
        <dbReference type="ARBA" id="ARBA00011738"/>
    </source>
</evidence>
<dbReference type="Gene3D" id="3.90.180.10">
    <property type="entry name" value="Medium-chain alcohol dehydrogenases, catalytic domain"/>
    <property type="match status" value="1"/>
</dbReference>
<evidence type="ECO:0000256" key="3">
    <source>
        <dbReference type="ARBA" id="ARBA00008072"/>
    </source>
</evidence>
<keyword evidence="14" id="KW-1185">Reference proteome</keyword>
<comment type="similarity">
    <text evidence="3">Belongs to the zinc-containing alcohol dehydrogenase family.</text>
</comment>
<dbReference type="Proteomes" id="UP001412067">
    <property type="component" value="Unassembled WGS sequence"/>
</dbReference>
<comment type="subcellular location">
    <subcellularLocation>
        <location evidence="2">Cytoplasm</location>
    </subcellularLocation>
</comment>
<keyword evidence="8" id="KW-0862">Zinc</keyword>
<comment type="subunit">
    <text evidence="4">Homodimer.</text>
</comment>
<evidence type="ECO:0000256" key="5">
    <source>
        <dbReference type="ARBA" id="ARBA00013190"/>
    </source>
</evidence>
<keyword evidence="9" id="KW-0560">Oxidoreductase</keyword>
<proteinExistence type="inferred from homology"/>
<evidence type="ECO:0000256" key="7">
    <source>
        <dbReference type="ARBA" id="ARBA00022723"/>
    </source>
</evidence>
<dbReference type="EC" id="1.1.1.1" evidence="5"/>
<dbReference type="EMBL" id="JBBWWR010000014">
    <property type="protein sequence ID" value="KAK8952852.1"/>
    <property type="molecule type" value="Genomic_DNA"/>
</dbReference>
<evidence type="ECO:0000256" key="9">
    <source>
        <dbReference type="ARBA" id="ARBA00023002"/>
    </source>
</evidence>
<protein>
    <recommendedName>
        <fullName evidence="5">alcohol dehydrogenase</fullName>
        <ecNumber evidence="5">1.1.1.1</ecNumber>
    </recommendedName>
</protein>
<comment type="catalytic activity">
    <reaction evidence="11">
        <text>a secondary alcohol + NAD(+) = a ketone + NADH + H(+)</text>
        <dbReference type="Rhea" id="RHEA:10740"/>
        <dbReference type="ChEBI" id="CHEBI:15378"/>
        <dbReference type="ChEBI" id="CHEBI:17087"/>
        <dbReference type="ChEBI" id="CHEBI:35681"/>
        <dbReference type="ChEBI" id="CHEBI:57540"/>
        <dbReference type="ChEBI" id="CHEBI:57945"/>
        <dbReference type="EC" id="1.1.1.1"/>
    </reaction>
</comment>
<evidence type="ECO:0000313" key="14">
    <source>
        <dbReference type="Proteomes" id="UP001412067"/>
    </source>
</evidence>
<sequence length="73" mass="8446">METKSIKGTIFGNYKPRSDLPTLVEKCMKRVNISAQELELEKFISHDVPLSEINKAFEYLIKGESLRCVIRMK</sequence>
<keyword evidence="6" id="KW-0963">Cytoplasm</keyword>
<dbReference type="InterPro" id="IPR011032">
    <property type="entry name" value="GroES-like_sf"/>
</dbReference>
<dbReference type="PANTHER" id="PTHR43880:SF9">
    <property type="entry name" value="ALCOHOL DEHYDROGENASE 1"/>
    <property type="match status" value="1"/>
</dbReference>
<evidence type="ECO:0000256" key="2">
    <source>
        <dbReference type="ARBA" id="ARBA00004496"/>
    </source>
</evidence>
<accession>A0ABR2LWI0</accession>
<evidence type="ECO:0000313" key="13">
    <source>
        <dbReference type="EMBL" id="KAK8952852.1"/>
    </source>
</evidence>
<comment type="catalytic activity">
    <reaction evidence="12">
        <text>a primary alcohol + NAD(+) = an aldehyde + NADH + H(+)</text>
        <dbReference type="Rhea" id="RHEA:10736"/>
        <dbReference type="ChEBI" id="CHEBI:15378"/>
        <dbReference type="ChEBI" id="CHEBI:15734"/>
        <dbReference type="ChEBI" id="CHEBI:17478"/>
        <dbReference type="ChEBI" id="CHEBI:57540"/>
        <dbReference type="ChEBI" id="CHEBI:57945"/>
        <dbReference type="EC" id="1.1.1.1"/>
    </reaction>
</comment>
<organism evidence="13 14">
    <name type="scientific">Platanthera guangdongensis</name>
    <dbReference type="NCBI Taxonomy" id="2320717"/>
    <lineage>
        <taxon>Eukaryota</taxon>
        <taxon>Viridiplantae</taxon>
        <taxon>Streptophyta</taxon>
        <taxon>Embryophyta</taxon>
        <taxon>Tracheophyta</taxon>
        <taxon>Spermatophyta</taxon>
        <taxon>Magnoliopsida</taxon>
        <taxon>Liliopsida</taxon>
        <taxon>Asparagales</taxon>
        <taxon>Orchidaceae</taxon>
        <taxon>Orchidoideae</taxon>
        <taxon>Orchideae</taxon>
        <taxon>Orchidinae</taxon>
        <taxon>Platanthera</taxon>
    </lineage>
</organism>
<evidence type="ECO:0000256" key="6">
    <source>
        <dbReference type="ARBA" id="ARBA00022490"/>
    </source>
</evidence>
<evidence type="ECO:0000256" key="1">
    <source>
        <dbReference type="ARBA" id="ARBA00001947"/>
    </source>
</evidence>
<evidence type="ECO:0000256" key="10">
    <source>
        <dbReference type="ARBA" id="ARBA00023027"/>
    </source>
</evidence>
<dbReference type="SUPFAM" id="SSF50129">
    <property type="entry name" value="GroES-like"/>
    <property type="match status" value="1"/>
</dbReference>
<keyword evidence="7" id="KW-0479">Metal-binding</keyword>
<evidence type="ECO:0000256" key="11">
    <source>
        <dbReference type="ARBA" id="ARBA00049164"/>
    </source>
</evidence>
<comment type="caution">
    <text evidence="13">The sequence shown here is derived from an EMBL/GenBank/DDBJ whole genome shotgun (WGS) entry which is preliminary data.</text>
</comment>
<keyword evidence="10" id="KW-0520">NAD</keyword>
<dbReference type="PANTHER" id="PTHR43880">
    <property type="entry name" value="ALCOHOL DEHYDROGENASE"/>
    <property type="match status" value="1"/>
</dbReference>
<reference evidence="13 14" key="1">
    <citation type="journal article" date="2022" name="Nat. Plants">
        <title>Genomes of leafy and leafless Platanthera orchids illuminate the evolution of mycoheterotrophy.</title>
        <authorList>
            <person name="Li M.H."/>
            <person name="Liu K.W."/>
            <person name="Li Z."/>
            <person name="Lu H.C."/>
            <person name="Ye Q.L."/>
            <person name="Zhang D."/>
            <person name="Wang J.Y."/>
            <person name="Li Y.F."/>
            <person name="Zhong Z.M."/>
            <person name="Liu X."/>
            <person name="Yu X."/>
            <person name="Liu D.K."/>
            <person name="Tu X.D."/>
            <person name="Liu B."/>
            <person name="Hao Y."/>
            <person name="Liao X.Y."/>
            <person name="Jiang Y.T."/>
            <person name="Sun W.H."/>
            <person name="Chen J."/>
            <person name="Chen Y.Q."/>
            <person name="Ai Y."/>
            <person name="Zhai J.W."/>
            <person name="Wu S.S."/>
            <person name="Zhou Z."/>
            <person name="Hsiao Y.Y."/>
            <person name="Wu W.L."/>
            <person name="Chen Y.Y."/>
            <person name="Lin Y.F."/>
            <person name="Hsu J.L."/>
            <person name="Li C.Y."/>
            <person name="Wang Z.W."/>
            <person name="Zhao X."/>
            <person name="Zhong W.Y."/>
            <person name="Ma X.K."/>
            <person name="Ma L."/>
            <person name="Huang J."/>
            <person name="Chen G.Z."/>
            <person name="Huang M.Z."/>
            <person name="Huang L."/>
            <person name="Peng D.H."/>
            <person name="Luo Y.B."/>
            <person name="Zou S.Q."/>
            <person name="Chen S.P."/>
            <person name="Lan S."/>
            <person name="Tsai W.C."/>
            <person name="Van de Peer Y."/>
            <person name="Liu Z.J."/>
        </authorList>
    </citation>
    <scope>NUCLEOTIDE SEQUENCE [LARGE SCALE GENOMIC DNA]</scope>
    <source>
        <strain evidence="13">Lor288</strain>
    </source>
</reference>